<gene>
    <name evidence="2" type="ORF">KQX54_015958</name>
</gene>
<proteinExistence type="predicted"/>
<sequence>MNRPQGIMIDQFMNFNLIIPRFWYDYFNEDLEDLINHIRHELITIVLAEEVFQHPIISIGHLGAELILDESSQSWWFQAPKSRNQIYVLVENGSQRISLNMEASIIDWRNRIDYDLRQNSDDSDNNDEEQHSELLSEPRSRIRAPQAARRPRFAVVSPQPGLSQQLDLNPQPGLSLQPESSLVADSSLWPGPSFQPDLSPQPSPSFQSDLSPPLSRRVTWNLPSSTPEAPQRWRRRRLRVGSPIPLMNYDESPPPPPPPPPPPASPASPEVAAAAEWVPPSLPELELITPPKQRCEFCNANPNSRRCLFPESPTPSTATTVLLSEGRSPSPMRLERRSPSLFRLGGRLPLPMEPEGRLPSPMGSVGGTPSSFSTSEFSSSDVENDDNEYFNNNY</sequence>
<comment type="caution">
    <text evidence="2">The sequence shown here is derived from an EMBL/GenBank/DDBJ whole genome shotgun (WGS) entry which is preliminary data.</text>
</comment>
<name>A0AAV7J0J8_COTGL</name>
<feature type="region of interest" description="Disordered" evidence="1">
    <location>
        <begin position="119"/>
        <end position="273"/>
    </location>
</feature>
<dbReference type="Proteomes" id="UP000826195">
    <property type="component" value="Unassembled WGS sequence"/>
</dbReference>
<organism evidence="2 3">
    <name type="scientific">Cotesia glomerata</name>
    <name type="common">Lepidopteran parasitic wasp</name>
    <name type="synonym">Apanteles glomeratus</name>
    <dbReference type="NCBI Taxonomy" id="32391"/>
    <lineage>
        <taxon>Eukaryota</taxon>
        <taxon>Metazoa</taxon>
        <taxon>Ecdysozoa</taxon>
        <taxon>Arthropoda</taxon>
        <taxon>Hexapoda</taxon>
        <taxon>Insecta</taxon>
        <taxon>Pterygota</taxon>
        <taxon>Neoptera</taxon>
        <taxon>Endopterygota</taxon>
        <taxon>Hymenoptera</taxon>
        <taxon>Apocrita</taxon>
        <taxon>Ichneumonoidea</taxon>
        <taxon>Braconidae</taxon>
        <taxon>Microgastrinae</taxon>
        <taxon>Cotesia</taxon>
    </lineage>
</organism>
<protein>
    <submittedName>
        <fullName evidence="2">Uncharacterized protein</fullName>
    </submittedName>
</protein>
<evidence type="ECO:0000313" key="3">
    <source>
        <dbReference type="Proteomes" id="UP000826195"/>
    </source>
</evidence>
<evidence type="ECO:0000313" key="2">
    <source>
        <dbReference type="EMBL" id="KAH0561284.1"/>
    </source>
</evidence>
<feature type="compositionally biased region" description="Pro residues" evidence="1">
    <location>
        <begin position="252"/>
        <end position="266"/>
    </location>
</feature>
<feature type="compositionally biased region" description="Polar residues" evidence="1">
    <location>
        <begin position="196"/>
        <end position="210"/>
    </location>
</feature>
<feature type="region of interest" description="Disordered" evidence="1">
    <location>
        <begin position="309"/>
        <end position="394"/>
    </location>
</feature>
<feature type="compositionally biased region" description="Low complexity" evidence="1">
    <location>
        <begin position="370"/>
        <end position="380"/>
    </location>
</feature>
<keyword evidence="3" id="KW-1185">Reference proteome</keyword>
<feature type="compositionally biased region" description="Polar residues" evidence="1">
    <location>
        <begin position="160"/>
        <end position="184"/>
    </location>
</feature>
<feature type="compositionally biased region" description="Basic and acidic residues" evidence="1">
    <location>
        <begin position="128"/>
        <end position="140"/>
    </location>
</feature>
<dbReference type="AlphaFoldDB" id="A0AAV7J0J8"/>
<accession>A0AAV7J0J8</accession>
<reference evidence="2 3" key="1">
    <citation type="journal article" date="2021" name="J. Hered.">
        <title>A chromosome-level genome assembly of the parasitoid wasp, Cotesia glomerata (Hymenoptera: Braconidae).</title>
        <authorList>
            <person name="Pinto B.J."/>
            <person name="Weis J.J."/>
            <person name="Gamble T."/>
            <person name="Ode P.J."/>
            <person name="Paul R."/>
            <person name="Zaspel J.M."/>
        </authorList>
    </citation>
    <scope>NUCLEOTIDE SEQUENCE [LARGE SCALE GENOMIC DNA]</scope>
    <source>
        <strain evidence="2">CgM1</strain>
    </source>
</reference>
<evidence type="ECO:0000256" key="1">
    <source>
        <dbReference type="SAM" id="MobiDB-lite"/>
    </source>
</evidence>
<dbReference type="EMBL" id="JAHXZJ010000374">
    <property type="protein sequence ID" value="KAH0561284.1"/>
    <property type="molecule type" value="Genomic_DNA"/>
</dbReference>